<feature type="compositionally biased region" description="Polar residues" evidence="1">
    <location>
        <begin position="58"/>
        <end position="87"/>
    </location>
</feature>
<keyword evidence="3" id="KW-1185">Reference proteome</keyword>
<feature type="region of interest" description="Disordered" evidence="1">
    <location>
        <begin position="1"/>
        <end position="26"/>
    </location>
</feature>
<dbReference type="Gene3D" id="3.30.70.330">
    <property type="match status" value="1"/>
</dbReference>
<dbReference type="EMBL" id="CP099418">
    <property type="protein sequence ID" value="USW48758.1"/>
    <property type="molecule type" value="Genomic_DNA"/>
</dbReference>
<feature type="compositionally biased region" description="Gly residues" evidence="1">
    <location>
        <begin position="751"/>
        <end position="762"/>
    </location>
</feature>
<sequence length="784" mass="85572">MHNKNQWPTRGLHGDGGANSARFPAPRTGEYENFAPGTASALRGGVNNNFVPNFGANSGTQSTTNSGLHGLSASMTKSHRSSPNTDQELADMFDNKFAMRRDISTPFPPRVNASSDCKVESSHFQPPHQRPDHSSHRDSFSSDGTFATQLPSSAAFSAPYGPKLTDQRFISGQSNNMRPQDRQYVQGNGPQYRNGIDANVNGMNAGMSNLRVTDSGSPSRMARPNSVMPNGGYQTAYNGGRGAATHVGNNGYMGSHREGRSKFFADMVTRGETEDPYDRTMSRYDTPARLPNPTLGPARFKDSKVFATIGDAAAHNGGSPSEMQMSSRAIVPMGKKTRPDWLGLAVQGLMVPSLEEAFDALPLTELCRATSNNLAGVIRIKDIPYGTTRQEMIAFVGRNAQVLRQPAGSPYHAVHILMERESGKTMDCFIEVTSPTEAAWVARQFARRVEQKRTPKVGDRSVEVLYSSQDDLMVELFPRAKHVRWSNGQPVVDRSERKYYPDKPAAGFQGFLHPEELVAMGKHASLSERSPFANKSPCRVYEAMITLLHKYPWHCVEEITIGERRAIFDCAIGLIKTLIIDIRRANNKFSPLHPTPALLQELGSAALVCPGFTEKQKASIVNVLIQGGFKSMADGRDLSIKLGGQHPYSAWWPFSALGMPADADQEVLQYFAALFRQGTATPKDTSLAARKVAESSGYQENPMGNWDINYGPNASTLSLAQIGKIEFDEIERVLTVICEQQETQPPQHYGGAPGSMGPGSTSGSGTNSSAASRQNSANFNQAFY</sequence>
<name>A0A9Q9AKR4_9PEZI</name>
<feature type="region of interest" description="Disordered" evidence="1">
    <location>
        <begin position="103"/>
        <end position="182"/>
    </location>
</feature>
<evidence type="ECO:0000313" key="2">
    <source>
        <dbReference type="EMBL" id="USW48758.1"/>
    </source>
</evidence>
<reference evidence="2" key="1">
    <citation type="submission" date="2022-06" db="EMBL/GenBank/DDBJ databases">
        <title>Complete genome sequences of two strains of the flax pathogen Septoria linicola.</title>
        <authorList>
            <person name="Lapalu N."/>
            <person name="Simon A."/>
            <person name="Demenou B."/>
            <person name="Paumier D."/>
            <person name="Guillot M.-P."/>
            <person name="Gout L."/>
            <person name="Valade R."/>
        </authorList>
    </citation>
    <scope>NUCLEOTIDE SEQUENCE</scope>
    <source>
        <strain evidence="2">SE15195</strain>
    </source>
</reference>
<dbReference type="AlphaFoldDB" id="A0A9Q9AKR4"/>
<accession>A0A9Q9AKR4</accession>
<feature type="compositionally biased region" description="Polar residues" evidence="1">
    <location>
        <begin position="144"/>
        <end position="155"/>
    </location>
</feature>
<feature type="compositionally biased region" description="Basic and acidic residues" evidence="1">
    <location>
        <begin position="129"/>
        <end position="140"/>
    </location>
</feature>
<feature type="region of interest" description="Disordered" evidence="1">
    <location>
        <begin position="274"/>
        <end position="297"/>
    </location>
</feature>
<dbReference type="InterPro" id="IPR012677">
    <property type="entry name" value="Nucleotide-bd_a/b_plait_sf"/>
</dbReference>
<gene>
    <name evidence="2" type="ORF">Slin15195_G020770</name>
</gene>
<dbReference type="Proteomes" id="UP001056384">
    <property type="component" value="Chromosome 1"/>
</dbReference>
<evidence type="ECO:0000256" key="1">
    <source>
        <dbReference type="SAM" id="MobiDB-lite"/>
    </source>
</evidence>
<protein>
    <submittedName>
        <fullName evidence="2">Nucleotide-binding alpha-beta plait domain superfamily</fullName>
    </submittedName>
</protein>
<feature type="region of interest" description="Disordered" evidence="1">
    <location>
        <begin position="56"/>
        <end position="87"/>
    </location>
</feature>
<feature type="compositionally biased region" description="Polar residues" evidence="1">
    <location>
        <begin position="168"/>
        <end position="182"/>
    </location>
</feature>
<organism evidence="2 3">
    <name type="scientific">Septoria linicola</name>
    <dbReference type="NCBI Taxonomy" id="215465"/>
    <lineage>
        <taxon>Eukaryota</taxon>
        <taxon>Fungi</taxon>
        <taxon>Dikarya</taxon>
        <taxon>Ascomycota</taxon>
        <taxon>Pezizomycotina</taxon>
        <taxon>Dothideomycetes</taxon>
        <taxon>Dothideomycetidae</taxon>
        <taxon>Mycosphaerellales</taxon>
        <taxon>Mycosphaerellaceae</taxon>
        <taxon>Septoria</taxon>
    </lineage>
</organism>
<feature type="region of interest" description="Disordered" evidence="1">
    <location>
        <begin position="743"/>
        <end position="784"/>
    </location>
</feature>
<evidence type="ECO:0000313" key="3">
    <source>
        <dbReference type="Proteomes" id="UP001056384"/>
    </source>
</evidence>
<feature type="compositionally biased region" description="Low complexity" evidence="1">
    <location>
        <begin position="763"/>
        <end position="784"/>
    </location>
</feature>
<proteinExistence type="predicted"/>